<dbReference type="InterPro" id="IPR029039">
    <property type="entry name" value="Flavoprotein-like_sf"/>
</dbReference>
<evidence type="ECO:0000313" key="4">
    <source>
        <dbReference type="EMBL" id="AIY65778.1"/>
    </source>
</evidence>
<dbReference type="KEGG" id="pseo:OM33_11965"/>
<evidence type="ECO:0000256" key="2">
    <source>
        <dbReference type="ARBA" id="ARBA00022643"/>
    </source>
</evidence>
<dbReference type="GO" id="GO:0016020">
    <property type="term" value="C:membrane"/>
    <property type="evidence" value="ECO:0007669"/>
    <property type="project" value="TreeGrafter"/>
</dbReference>
<dbReference type="InterPro" id="IPR005025">
    <property type="entry name" value="FMN_Rdtase-like_dom"/>
</dbReference>
<organism evidence="4 5">
    <name type="scientific">Pseudoalteromonas piratica</name>
    <dbReference type="NCBI Taxonomy" id="1348114"/>
    <lineage>
        <taxon>Bacteria</taxon>
        <taxon>Pseudomonadati</taxon>
        <taxon>Pseudomonadota</taxon>
        <taxon>Gammaproteobacteria</taxon>
        <taxon>Alteromonadales</taxon>
        <taxon>Pseudoalteromonadaceae</taxon>
        <taxon>Pseudoalteromonas</taxon>
    </lineage>
</organism>
<dbReference type="Pfam" id="PF03358">
    <property type="entry name" value="FMN_red"/>
    <property type="match status" value="1"/>
</dbReference>
<dbReference type="PANTHER" id="PTHR30546">
    <property type="entry name" value="FLAVODOXIN-RELATED PROTEIN WRBA-RELATED"/>
    <property type="match status" value="1"/>
</dbReference>
<dbReference type="HOGENOM" id="CLU_051402_0_2_6"/>
<dbReference type="GO" id="GO:0003955">
    <property type="term" value="F:NAD(P)H dehydrogenase (quinone) activity"/>
    <property type="evidence" value="ECO:0007669"/>
    <property type="project" value="TreeGrafter"/>
</dbReference>
<evidence type="ECO:0000256" key="1">
    <source>
        <dbReference type="ARBA" id="ARBA00022630"/>
    </source>
</evidence>
<proteinExistence type="predicted"/>
<dbReference type="EMBL" id="CP009888">
    <property type="protein sequence ID" value="AIY65778.1"/>
    <property type="molecule type" value="Genomic_DNA"/>
</dbReference>
<dbReference type="InterPro" id="IPR008254">
    <property type="entry name" value="Flavodoxin/NO_synth"/>
</dbReference>
<dbReference type="STRING" id="1348114.OM33_11965"/>
<name>A0A0A7EGV8_9GAMM</name>
<feature type="domain" description="Flavodoxin-like" evidence="3">
    <location>
        <begin position="5"/>
        <end position="176"/>
    </location>
</feature>
<dbReference type="GO" id="GO:0010181">
    <property type="term" value="F:FMN binding"/>
    <property type="evidence" value="ECO:0007669"/>
    <property type="project" value="InterPro"/>
</dbReference>
<dbReference type="Proteomes" id="UP000030341">
    <property type="component" value="Chromosome 1"/>
</dbReference>
<keyword evidence="5" id="KW-1185">Reference proteome</keyword>
<dbReference type="Gene3D" id="3.40.50.360">
    <property type="match status" value="1"/>
</dbReference>
<dbReference type="eggNOG" id="COG0655">
    <property type="taxonomic scope" value="Bacteria"/>
</dbReference>
<sequence length="183" mass="19516">MMSYLLVLYHSRTDSVKNMAYEIGDAAQHDGIDVKIRCFSDDSDDLAVTIDDLKHCAGLAFGSPTRFGMMASSAKQFWETTSDVWLSGELIDKPAAVFTSSSSLHGGNEATLLSMSLPLLHHGMLLCGVPYDVPALSSTKTGGTPYGASHVSGLTNSSQLSAEELSICQSVGARLAKLIKQLQ</sequence>
<dbReference type="PROSITE" id="PS50902">
    <property type="entry name" value="FLAVODOXIN_LIKE"/>
    <property type="match status" value="1"/>
</dbReference>
<accession>A0A0A7EGV8</accession>
<dbReference type="PANTHER" id="PTHR30546:SF23">
    <property type="entry name" value="FLAVOPROTEIN-LIKE PROTEIN YCP4-RELATED"/>
    <property type="match status" value="1"/>
</dbReference>
<evidence type="ECO:0000259" key="3">
    <source>
        <dbReference type="PROSITE" id="PS50902"/>
    </source>
</evidence>
<evidence type="ECO:0000313" key="5">
    <source>
        <dbReference type="Proteomes" id="UP000030341"/>
    </source>
</evidence>
<keyword evidence="1" id="KW-0285">Flavoprotein</keyword>
<dbReference type="SUPFAM" id="SSF52218">
    <property type="entry name" value="Flavoproteins"/>
    <property type="match status" value="1"/>
</dbReference>
<dbReference type="OrthoDB" id="9801479at2"/>
<gene>
    <name evidence="4" type="ORF">OM33_11965</name>
</gene>
<dbReference type="AlphaFoldDB" id="A0A0A7EGV8"/>
<keyword evidence="2" id="KW-0288">FMN</keyword>
<reference evidence="4 5" key="1">
    <citation type="submission" date="2014-11" db="EMBL/GenBank/DDBJ databases">
        <title>Complete Genome Sequence of Pseudoalteromonas sp. Strain OCN003 Isolated from Kaneohe Bay, Oahu, Hawaii.</title>
        <authorList>
            <person name="Beurmann S."/>
            <person name="Videau P."/>
            <person name="Ushijima B."/>
            <person name="Smith A.M."/>
            <person name="Aeby G.S."/>
            <person name="Callahan S.M."/>
            <person name="Belcaid M."/>
        </authorList>
    </citation>
    <scope>NUCLEOTIDE SEQUENCE [LARGE SCALE GENOMIC DNA]</scope>
    <source>
        <strain evidence="4 5">OCN003</strain>
    </source>
</reference>
<protein>
    <submittedName>
        <fullName evidence="4">Trp operon repressor</fullName>
    </submittedName>
</protein>